<keyword evidence="1" id="KW-1133">Transmembrane helix</keyword>
<dbReference type="Proteomes" id="UP001470230">
    <property type="component" value="Unassembled WGS sequence"/>
</dbReference>
<evidence type="ECO:0008006" key="4">
    <source>
        <dbReference type="Google" id="ProtNLM"/>
    </source>
</evidence>
<evidence type="ECO:0000313" key="3">
    <source>
        <dbReference type="Proteomes" id="UP001470230"/>
    </source>
</evidence>
<evidence type="ECO:0000256" key="1">
    <source>
        <dbReference type="SAM" id="Phobius"/>
    </source>
</evidence>
<sequence length="198" mass="23086">MTKRIILVRHAQSDSNAGGVALTDFSQIPITAKGKEQAQNFASNFNEKPDLIICSPFLRTQQTSQPFRNKYSDVPFELDDNIREFSYINPDFARGTTFQQRRQRVNDYWGKLDPSFHDSESVECFSGFIERAKAFIKSLHQRKEHFIIAFTHSLFMILFELILKNPNDSDLELMKKYIHAKEERNFENCGIFDASKYI</sequence>
<dbReference type="PANTHER" id="PTHR48100">
    <property type="entry name" value="BROAD-SPECIFICITY PHOSPHATASE YOR283W-RELATED"/>
    <property type="match status" value="1"/>
</dbReference>
<dbReference type="SUPFAM" id="SSF53254">
    <property type="entry name" value="Phosphoglycerate mutase-like"/>
    <property type="match status" value="1"/>
</dbReference>
<dbReference type="InterPro" id="IPR050275">
    <property type="entry name" value="PGM_Phosphatase"/>
</dbReference>
<dbReference type="CDD" id="cd07067">
    <property type="entry name" value="HP_PGM_like"/>
    <property type="match status" value="1"/>
</dbReference>
<dbReference type="PANTHER" id="PTHR48100:SF1">
    <property type="entry name" value="HISTIDINE PHOSPHATASE FAMILY PROTEIN-RELATED"/>
    <property type="match status" value="1"/>
</dbReference>
<evidence type="ECO:0000313" key="2">
    <source>
        <dbReference type="EMBL" id="KAK8858057.1"/>
    </source>
</evidence>
<dbReference type="Pfam" id="PF00300">
    <property type="entry name" value="His_Phos_1"/>
    <property type="match status" value="1"/>
</dbReference>
<accession>A0ABR2I7B5</accession>
<keyword evidence="3" id="KW-1185">Reference proteome</keyword>
<gene>
    <name evidence="2" type="ORF">M9Y10_013157</name>
</gene>
<dbReference type="Gene3D" id="3.40.50.1240">
    <property type="entry name" value="Phosphoglycerate mutase-like"/>
    <property type="match status" value="1"/>
</dbReference>
<proteinExistence type="predicted"/>
<dbReference type="InterPro" id="IPR029033">
    <property type="entry name" value="His_PPase_superfam"/>
</dbReference>
<protein>
    <recommendedName>
        <fullName evidence="4">Phosphoglycerate mutase family protein</fullName>
    </recommendedName>
</protein>
<dbReference type="EMBL" id="JAPFFF010000019">
    <property type="protein sequence ID" value="KAK8858057.1"/>
    <property type="molecule type" value="Genomic_DNA"/>
</dbReference>
<keyword evidence="1" id="KW-0472">Membrane</keyword>
<comment type="caution">
    <text evidence="2">The sequence shown here is derived from an EMBL/GenBank/DDBJ whole genome shotgun (WGS) entry which is preliminary data.</text>
</comment>
<reference evidence="2 3" key="1">
    <citation type="submission" date="2024-04" db="EMBL/GenBank/DDBJ databases">
        <title>Tritrichomonas musculus Genome.</title>
        <authorList>
            <person name="Alves-Ferreira E."/>
            <person name="Grigg M."/>
            <person name="Lorenzi H."/>
            <person name="Galac M."/>
        </authorList>
    </citation>
    <scope>NUCLEOTIDE SEQUENCE [LARGE SCALE GENOMIC DNA]</scope>
    <source>
        <strain evidence="2 3">EAF2021</strain>
    </source>
</reference>
<keyword evidence="1" id="KW-0812">Transmembrane</keyword>
<dbReference type="SMART" id="SM00855">
    <property type="entry name" value="PGAM"/>
    <property type="match status" value="1"/>
</dbReference>
<dbReference type="InterPro" id="IPR013078">
    <property type="entry name" value="His_Pase_superF_clade-1"/>
</dbReference>
<feature type="transmembrane region" description="Helical" evidence="1">
    <location>
        <begin position="146"/>
        <end position="163"/>
    </location>
</feature>
<organism evidence="2 3">
    <name type="scientific">Tritrichomonas musculus</name>
    <dbReference type="NCBI Taxonomy" id="1915356"/>
    <lineage>
        <taxon>Eukaryota</taxon>
        <taxon>Metamonada</taxon>
        <taxon>Parabasalia</taxon>
        <taxon>Tritrichomonadida</taxon>
        <taxon>Tritrichomonadidae</taxon>
        <taxon>Tritrichomonas</taxon>
    </lineage>
</organism>
<name>A0ABR2I7B5_9EUKA</name>